<feature type="domain" description="DUF4503" evidence="3">
    <location>
        <begin position="568"/>
        <end position="985"/>
    </location>
</feature>
<dbReference type="GO" id="GO:0005654">
    <property type="term" value="C:nucleoplasm"/>
    <property type="evidence" value="ECO:0007669"/>
    <property type="project" value="TreeGrafter"/>
</dbReference>
<dbReference type="GO" id="GO:0000228">
    <property type="term" value="C:nuclear chromosome"/>
    <property type="evidence" value="ECO:0007669"/>
    <property type="project" value="TreeGrafter"/>
</dbReference>
<dbReference type="EMBL" id="CAHIKZ030001424">
    <property type="protein sequence ID" value="CAE1263723.1"/>
    <property type="molecule type" value="Genomic_DNA"/>
</dbReference>
<dbReference type="GO" id="GO:0070202">
    <property type="term" value="P:regulation of establishment of protein localization to chromosome"/>
    <property type="evidence" value="ECO:0007669"/>
    <property type="project" value="TreeGrafter"/>
</dbReference>
<reference evidence="4" key="1">
    <citation type="submission" date="2021-01" db="EMBL/GenBank/DDBJ databases">
        <authorList>
            <person name="Li R."/>
            <person name="Bekaert M."/>
        </authorList>
    </citation>
    <scope>NUCLEOTIDE SEQUENCE</scope>
    <source>
        <strain evidence="4">Farmed</strain>
    </source>
</reference>
<dbReference type="PANTHER" id="PTHR34347">
    <property type="entry name" value="DNA REPAIR-SCAFFOLDING PROTEIN SPIDR"/>
    <property type="match status" value="1"/>
</dbReference>
<dbReference type="GO" id="GO:0000724">
    <property type="term" value="P:double-strand break repair via homologous recombination"/>
    <property type="evidence" value="ECO:0007669"/>
    <property type="project" value="TreeGrafter"/>
</dbReference>
<dbReference type="AlphaFoldDB" id="A0A812CFH3"/>
<comment type="caution">
    <text evidence="4">The sequence shown here is derived from an EMBL/GenBank/DDBJ whole genome shotgun (WGS) entry which is preliminary data.</text>
</comment>
<evidence type="ECO:0000313" key="5">
    <source>
        <dbReference type="Proteomes" id="UP000597762"/>
    </source>
</evidence>
<proteinExistence type="predicted"/>
<sequence>MWRRKSKTLTQSPDLVEDIEVSVQLSPQLKQTCLPTKCLPSSSDWQKCADSFSGLHPLPERGKKRKRHCVSALQHEAAEKKSNKSQSAKEFGKDEIMWSSSDEDVPPSQVIRRQKSQPQQKVQRQILATSTHTAWPTELCNSLPRQNMQTKFRTSCKKIPADDQETSWQHRKHAKLLTKKLHPDEETNFDVQEFDDSDEDFISKQHEVQKSITIDTFSSDEESLAIGCTSPNSSPIDEQVSNSCSRSDMDISTWSSSNFSGECAATDGGGRKTSEWLQALQMMETSNMFGSVKKKRRHKYKKDGLAKKLSRVISREKTAMNIWLYQQSLLNDQKNILTACVHRFFRKFRMVIALCSLGTLSKNHEWTPKSGESRQTVLFSRSVFKILKLQAGSVIRIFPPWQEMFLPYTGEKILLCTYYCRKVEPLPYVYDMMDNPYLGLSRMVCKSFYWNCPCSTSDGPLRYCPASTCPVLTKYPRIQTGVSSEVFVNKQTSEPSTSLTVVCVMTENAATGEARTILSSIQEAPISFQQGLCFQAMVLRIFCSHNPSVLNMKKCRQNVQSWSVLVEDSQGTVCIVRIPEQKTGSKNSLTQLIQSAEGETWNFFGLRVFSRSNRHKDPALFSLIDKVWIYPSHQNESPKSSSESDHVITAQMKPGFCYVTGHSGYIGVESGVLPYKNTFILDEPVAQPKLLLRISTLKEIKQQDNDTGRMRLTFIAKIFYLRSKSKEPQQENQSVVGANANAKMVLFLSDPSVSEEPYSHNYMTVYCLPSCYFPFKLTNPVQAPDSVLVLMRDVLFEQDMLAFADCYTRIWLWPPPDNIQHQFVPSVCEEFIQNFCNLSIPLQSLQENSQCNCLFKVQGVIYSVDHKTAVTWEMCPYCDEEQLAYRQYNQEDKVLVCLNCDVQVEESVTHINLEVILRCLSLPGHYEVRVNLLQPTVESLLPNEDHKDGYDVSAVLGQQVGPLTCLLKKQSTSQQHPVFFLEEIQPV</sequence>
<feature type="domain" description="DUF4502" evidence="2">
    <location>
        <begin position="40"/>
        <end position="403"/>
    </location>
</feature>
<dbReference type="Pfam" id="PF14950">
    <property type="entry name" value="DUF4502"/>
    <property type="match status" value="1"/>
</dbReference>
<dbReference type="PANTHER" id="PTHR34347:SF1">
    <property type="entry name" value="DNA REPAIR-SCAFFOLDING PROTEIN"/>
    <property type="match status" value="1"/>
</dbReference>
<accession>A0A812CFH3</accession>
<dbReference type="InterPro" id="IPR028032">
    <property type="entry name" value="DUF4503"/>
</dbReference>
<evidence type="ECO:0000256" key="1">
    <source>
        <dbReference type="SAM" id="MobiDB-lite"/>
    </source>
</evidence>
<dbReference type="InterPro" id="IPR053054">
    <property type="entry name" value="DNA_repair-scaffolding"/>
</dbReference>
<name>A0A812CFH3_ACAPH</name>
<evidence type="ECO:0000313" key="4">
    <source>
        <dbReference type="EMBL" id="CAE1263723.1"/>
    </source>
</evidence>
<dbReference type="OrthoDB" id="1914453at2759"/>
<evidence type="ECO:0000259" key="2">
    <source>
        <dbReference type="Pfam" id="PF14950"/>
    </source>
</evidence>
<protein>
    <submittedName>
        <fullName evidence="4">SPIDR</fullName>
    </submittedName>
</protein>
<keyword evidence="5" id="KW-1185">Reference proteome</keyword>
<evidence type="ECO:0000259" key="3">
    <source>
        <dbReference type="Pfam" id="PF14951"/>
    </source>
</evidence>
<dbReference type="Pfam" id="PF14951">
    <property type="entry name" value="DUF4503"/>
    <property type="match status" value="1"/>
</dbReference>
<dbReference type="Proteomes" id="UP000597762">
    <property type="component" value="Unassembled WGS sequence"/>
</dbReference>
<feature type="region of interest" description="Disordered" evidence="1">
    <location>
        <begin position="75"/>
        <end position="121"/>
    </location>
</feature>
<gene>
    <name evidence="4" type="ORF">SPHA_33820</name>
</gene>
<organism evidence="4 5">
    <name type="scientific">Acanthosepion pharaonis</name>
    <name type="common">Pharaoh cuttlefish</name>
    <name type="synonym">Sepia pharaonis</name>
    <dbReference type="NCBI Taxonomy" id="158019"/>
    <lineage>
        <taxon>Eukaryota</taxon>
        <taxon>Metazoa</taxon>
        <taxon>Spiralia</taxon>
        <taxon>Lophotrochozoa</taxon>
        <taxon>Mollusca</taxon>
        <taxon>Cephalopoda</taxon>
        <taxon>Coleoidea</taxon>
        <taxon>Decapodiformes</taxon>
        <taxon>Sepiida</taxon>
        <taxon>Sepiina</taxon>
        <taxon>Sepiidae</taxon>
        <taxon>Acanthosepion</taxon>
    </lineage>
</organism>
<dbReference type="InterPro" id="IPR028026">
    <property type="entry name" value="DUF4502"/>
</dbReference>